<dbReference type="CDD" id="cd19071">
    <property type="entry name" value="AKR_AKR1-5-like"/>
    <property type="match status" value="1"/>
</dbReference>
<evidence type="ECO:0000313" key="5">
    <source>
        <dbReference type="Proteomes" id="UP000799302"/>
    </source>
</evidence>
<dbReference type="PANTHER" id="PTHR11732">
    <property type="entry name" value="ALDO/KETO REDUCTASE"/>
    <property type="match status" value="1"/>
</dbReference>
<dbReference type="SUPFAM" id="SSF51430">
    <property type="entry name" value="NAD(P)-linked oxidoreductase"/>
    <property type="match status" value="1"/>
</dbReference>
<evidence type="ECO:0000313" key="4">
    <source>
        <dbReference type="EMBL" id="KAF2672614.1"/>
    </source>
</evidence>
<dbReference type="OrthoDB" id="416253at2759"/>
<dbReference type="AlphaFoldDB" id="A0A6A6UNZ0"/>
<dbReference type="PROSITE" id="PS00798">
    <property type="entry name" value="ALDOKETO_REDUCTASE_1"/>
    <property type="match status" value="1"/>
</dbReference>
<keyword evidence="1" id="KW-0560">Oxidoreductase</keyword>
<name>A0A6A6UNZ0_9PEZI</name>
<organism evidence="4 5">
    <name type="scientific">Microthyrium microscopicum</name>
    <dbReference type="NCBI Taxonomy" id="703497"/>
    <lineage>
        <taxon>Eukaryota</taxon>
        <taxon>Fungi</taxon>
        <taxon>Dikarya</taxon>
        <taxon>Ascomycota</taxon>
        <taxon>Pezizomycotina</taxon>
        <taxon>Dothideomycetes</taxon>
        <taxon>Dothideomycetes incertae sedis</taxon>
        <taxon>Microthyriales</taxon>
        <taxon>Microthyriaceae</taxon>
        <taxon>Microthyrium</taxon>
    </lineage>
</organism>
<evidence type="ECO:0000256" key="2">
    <source>
        <dbReference type="SAM" id="SignalP"/>
    </source>
</evidence>
<dbReference type="Pfam" id="PF00248">
    <property type="entry name" value="Aldo_ket_red"/>
    <property type="match status" value="1"/>
</dbReference>
<protein>
    <recommendedName>
        <fullName evidence="3">NADP-dependent oxidoreductase domain-containing protein</fullName>
    </recommendedName>
</protein>
<keyword evidence="5" id="KW-1185">Reference proteome</keyword>
<dbReference type="PROSITE" id="PS00062">
    <property type="entry name" value="ALDOKETO_REDUCTASE_2"/>
    <property type="match status" value="1"/>
</dbReference>
<feature type="signal peptide" evidence="2">
    <location>
        <begin position="1"/>
        <end position="18"/>
    </location>
</feature>
<feature type="domain" description="NADP-dependent oxidoreductase" evidence="3">
    <location>
        <begin position="45"/>
        <end position="331"/>
    </location>
</feature>
<dbReference type="Gene3D" id="3.20.20.100">
    <property type="entry name" value="NADP-dependent oxidoreductase domain"/>
    <property type="match status" value="1"/>
</dbReference>
<keyword evidence="2" id="KW-0732">Signal</keyword>
<accession>A0A6A6UNZ0</accession>
<dbReference type="InterPro" id="IPR036812">
    <property type="entry name" value="NAD(P)_OxRdtase_dom_sf"/>
</dbReference>
<evidence type="ECO:0000256" key="1">
    <source>
        <dbReference type="ARBA" id="ARBA00023002"/>
    </source>
</evidence>
<dbReference type="EMBL" id="MU004231">
    <property type="protein sequence ID" value="KAF2672614.1"/>
    <property type="molecule type" value="Genomic_DNA"/>
</dbReference>
<dbReference type="PRINTS" id="PR00069">
    <property type="entry name" value="ALDKETRDTASE"/>
</dbReference>
<dbReference type="GO" id="GO:0016491">
    <property type="term" value="F:oxidoreductase activity"/>
    <property type="evidence" value="ECO:0007669"/>
    <property type="project" value="UniProtKB-KW"/>
</dbReference>
<sequence length="396" mass="43609">MFYSTVTALALLGLGVNGQDVQTAPKAVDPLITSGKAVGSNMPTVGFGTWMLPNNDKGAEAVARAMKLGYRHFDGATAYTNQQAVGKGLALGLKNNPHIKREELWITSKIWATRHKDVTGGIDINLKQLGLDYIDLMLVHFPVIFQGNSQQPKKDDHGAPIANATVTVAEYDYLPMWAAMEAALSAGKIKHIGISNFNVTQIDDLLAHAKVKPYVHQIEAHPYLQDWKFYDYHTSKGLRLAAYAPLGNTNPEYHYRNWKSAGKAMLSDPTLSAIATARGCSTAQVALAWNLARNVTTVVKAQNAQHAIENYEARQTCKLTSEDLAKIKALDQDGKGGKRYWDMCCAMDLPCYHGLQDGPVGPAAADYCEDPWKNIKYNKERTDLWLTKRPACNALF</sequence>
<dbReference type="Proteomes" id="UP000799302">
    <property type="component" value="Unassembled WGS sequence"/>
</dbReference>
<dbReference type="InterPro" id="IPR020471">
    <property type="entry name" value="AKR"/>
</dbReference>
<dbReference type="InterPro" id="IPR023210">
    <property type="entry name" value="NADP_OxRdtase_dom"/>
</dbReference>
<dbReference type="InterPro" id="IPR018170">
    <property type="entry name" value="Aldo/ket_reductase_CS"/>
</dbReference>
<proteinExistence type="predicted"/>
<feature type="chain" id="PRO_5025643710" description="NADP-dependent oxidoreductase domain-containing protein" evidence="2">
    <location>
        <begin position="19"/>
        <end position="396"/>
    </location>
</feature>
<evidence type="ECO:0000259" key="3">
    <source>
        <dbReference type="Pfam" id="PF00248"/>
    </source>
</evidence>
<reference evidence="4" key="1">
    <citation type="journal article" date="2020" name="Stud. Mycol.">
        <title>101 Dothideomycetes genomes: a test case for predicting lifestyles and emergence of pathogens.</title>
        <authorList>
            <person name="Haridas S."/>
            <person name="Albert R."/>
            <person name="Binder M."/>
            <person name="Bloem J."/>
            <person name="Labutti K."/>
            <person name="Salamov A."/>
            <person name="Andreopoulos B."/>
            <person name="Baker S."/>
            <person name="Barry K."/>
            <person name="Bills G."/>
            <person name="Bluhm B."/>
            <person name="Cannon C."/>
            <person name="Castanera R."/>
            <person name="Culley D."/>
            <person name="Daum C."/>
            <person name="Ezra D."/>
            <person name="Gonzalez J."/>
            <person name="Henrissat B."/>
            <person name="Kuo A."/>
            <person name="Liang C."/>
            <person name="Lipzen A."/>
            <person name="Lutzoni F."/>
            <person name="Magnuson J."/>
            <person name="Mondo S."/>
            <person name="Nolan M."/>
            <person name="Ohm R."/>
            <person name="Pangilinan J."/>
            <person name="Park H.-J."/>
            <person name="Ramirez L."/>
            <person name="Alfaro M."/>
            <person name="Sun H."/>
            <person name="Tritt A."/>
            <person name="Yoshinaga Y."/>
            <person name="Zwiers L.-H."/>
            <person name="Turgeon B."/>
            <person name="Goodwin S."/>
            <person name="Spatafora J."/>
            <person name="Crous P."/>
            <person name="Grigoriev I."/>
        </authorList>
    </citation>
    <scope>NUCLEOTIDE SEQUENCE</scope>
    <source>
        <strain evidence="4">CBS 115976</strain>
    </source>
</reference>
<gene>
    <name evidence="4" type="ORF">BT63DRAFT_396328</name>
</gene>